<accession>A0A7W7VKX0</accession>
<evidence type="ECO:0000256" key="3">
    <source>
        <dbReference type="ARBA" id="ARBA00022827"/>
    </source>
</evidence>
<proteinExistence type="predicted"/>
<dbReference type="Proteomes" id="UP000552644">
    <property type="component" value="Unassembled WGS sequence"/>
</dbReference>
<dbReference type="PRINTS" id="PR00411">
    <property type="entry name" value="PNDRDTASEI"/>
</dbReference>
<evidence type="ECO:0000256" key="2">
    <source>
        <dbReference type="ARBA" id="ARBA00022630"/>
    </source>
</evidence>
<protein>
    <submittedName>
        <fullName evidence="7">3-phenylpropionate/trans-cinnamate dioxygenase ferredoxin reductase subunit</fullName>
        <ecNumber evidence="7">1.18.1.3</ecNumber>
    </submittedName>
</protein>
<dbReference type="InterPro" id="IPR036188">
    <property type="entry name" value="FAD/NAD-bd_sf"/>
</dbReference>
<evidence type="ECO:0000256" key="4">
    <source>
        <dbReference type="ARBA" id="ARBA00023002"/>
    </source>
</evidence>
<dbReference type="RefSeq" id="WP_184712334.1">
    <property type="nucleotide sequence ID" value="NZ_JACHJP010000001.1"/>
</dbReference>
<evidence type="ECO:0000313" key="7">
    <source>
        <dbReference type="EMBL" id="MBB4913575.1"/>
    </source>
</evidence>
<sequence>MRVVIVGAGAAGVQLADSLRAGGHQGPVVLLGAETALPYQRPPLSKDYLLGREDAPPPLRGETFYADHGVELRRGRTVTGIDLGHRHAVLHDGERVPYDNLVLATGARNRTLDIPGAGLSGVVALRTLADADLLRGHLAKAGRVVVLGAGFVGLEIAAAARLLGVETVVFEAADRPMARVASPPVSEFVTRAHAGTGVELRCGTSVVEIVGSSGAVAAVRTDRGELLETDLVVVGVGATPRDELARRTGLPVENGVRVDERFRAGAPGVWAIGDCASFPDLHTGRRTRLESVQNASAQARTLARTLLGDDTRHDEVPWFWSNQGQVRLQIAGVRQAGDRALPLGDPAGGAFSVLSFRQERLVAVESVNRPRDHVWARRALAGGTSPRLEEVAVELGL</sequence>
<reference evidence="7 8" key="1">
    <citation type="submission" date="2020-08" db="EMBL/GenBank/DDBJ databases">
        <title>Genomic Encyclopedia of Type Strains, Phase III (KMG-III): the genomes of soil and plant-associated and newly described type strains.</title>
        <authorList>
            <person name="Whitman W."/>
        </authorList>
    </citation>
    <scope>NUCLEOTIDE SEQUENCE [LARGE SCALE GENOMIC DNA]</scope>
    <source>
        <strain evidence="7 8">CECT 8840</strain>
    </source>
</reference>
<dbReference type="GO" id="GO:0016651">
    <property type="term" value="F:oxidoreductase activity, acting on NAD(P)H"/>
    <property type="evidence" value="ECO:0007669"/>
    <property type="project" value="TreeGrafter"/>
</dbReference>
<gene>
    <name evidence="7" type="ORF">FHS44_000647</name>
</gene>
<evidence type="ECO:0000259" key="5">
    <source>
        <dbReference type="Pfam" id="PF07992"/>
    </source>
</evidence>
<dbReference type="PRINTS" id="PR00368">
    <property type="entry name" value="FADPNR"/>
</dbReference>
<dbReference type="InterPro" id="IPR023753">
    <property type="entry name" value="FAD/NAD-binding_dom"/>
</dbReference>
<dbReference type="InterPro" id="IPR016156">
    <property type="entry name" value="FAD/NAD-linked_Rdtase_dimer_sf"/>
</dbReference>
<dbReference type="InterPro" id="IPR028202">
    <property type="entry name" value="Reductase_C"/>
</dbReference>
<organism evidence="7 8">
    <name type="scientific">Streptosporangium saharense</name>
    <dbReference type="NCBI Taxonomy" id="1706840"/>
    <lineage>
        <taxon>Bacteria</taxon>
        <taxon>Bacillati</taxon>
        <taxon>Actinomycetota</taxon>
        <taxon>Actinomycetes</taxon>
        <taxon>Streptosporangiales</taxon>
        <taxon>Streptosporangiaceae</taxon>
        <taxon>Streptosporangium</taxon>
    </lineage>
</organism>
<dbReference type="GO" id="GO:0051213">
    <property type="term" value="F:dioxygenase activity"/>
    <property type="evidence" value="ECO:0007669"/>
    <property type="project" value="UniProtKB-KW"/>
</dbReference>
<dbReference type="SUPFAM" id="SSF51905">
    <property type="entry name" value="FAD/NAD(P)-binding domain"/>
    <property type="match status" value="1"/>
</dbReference>
<dbReference type="Pfam" id="PF14759">
    <property type="entry name" value="Reductase_C"/>
    <property type="match status" value="1"/>
</dbReference>
<dbReference type="PANTHER" id="PTHR43557:SF2">
    <property type="entry name" value="RIESKE DOMAIN-CONTAINING PROTEIN-RELATED"/>
    <property type="match status" value="1"/>
</dbReference>
<keyword evidence="2" id="KW-0285">Flavoprotein</keyword>
<feature type="domain" description="Reductase C-terminal" evidence="6">
    <location>
        <begin position="318"/>
        <end position="392"/>
    </location>
</feature>
<feature type="domain" description="FAD/NAD(P)-binding" evidence="5">
    <location>
        <begin position="1"/>
        <end position="299"/>
    </location>
</feature>
<comment type="cofactor">
    <cofactor evidence="1">
        <name>FAD</name>
        <dbReference type="ChEBI" id="CHEBI:57692"/>
    </cofactor>
</comment>
<comment type="caution">
    <text evidence="7">The sequence shown here is derived from an EMBL/GenBank/DDBJ whole genome shotgun (WGS) entry which is preliminary data.</text>
</comment>
<dbReference type="AlphaFoldDB" id="A0A7W7VKX0"/>
<dbReference type="EC" id="1.18.1.3" evidence="7"/>
<dbReference type="Gene3D" id="3.50.50.60">
    <property type="entry name" value="FAD/NAD(P)-binding domain"/>
    <property type="match status" value="2"/>
</dbReference>
<keyword evidence="7" id="KW-0223">Dioxygenase</keyword>
<evidence type="ECO:0000259" key="6">
    <source>
        <dbReference type="Pfam" id="PF14759"/>
    </source>
</evidence>
<dbReference type="EMBL" id="JACHJP010000001">
    <property type="protein sequence ID" value="MBB4913575.1"/>
    <property type="molecule type" value="Genomic_DNA"/>
</dbReference>
<keyword evidence="4 7" id="KW-0560">Oxidoreductase</keyword>
<keyword evidence="3" id="KW-0274">FAD</keyword>
<dbReference type="GO" id="GO:0008860">
    <property type="term" value="F:ferredoxin-NAD+ reductase activity"/>
    <property type="evidence" value="ECO:0007669"/>
    <property type="project" value="UniProtKB-EC"/>
</dbReference>
<evidence type="ECO:0000256" key="1">
    <source>
        <dbReference type="ARBA" id="ARBA00001974"/>
    </source>
</evidence>
<dbReference type="InterPro" id="IPR050446">
    <property type="entry name" value="FAD-oxidoreductase/Apoptosis"/>
</dbReference>
<dbReference type="GO" id="GO:0005737">
    <property type="term" value="C:cytoplasm"/>
    <property type="evidence" value="ECO:0007669"/>
    <property type="project" value="TreeGrafter"/>
</dbReference>
<name>A0A7W7VKX0_9ACTN</name>
<dbReference type="Gene3D" id="3.30.390.30">
    <property type="match status" value="1"/>
</dbReference>
<dbReference type="SUPFAM" id="SSF55424">
    <property type="entry name" value="FAD/NAD-linked reductases, dimerisation (C-terminal) domain"/>
    <property type="match status" value="1"/>
</dbReference>
<keyword evidence="8" id="KW-1185">Reference proteome</keyword>
<dbReference type="PANTHER" id="PTHR43557">
    <property type="entry name" value="APOPTOSIS-INDUCING FACTOR 1"/>
    <property type="match status" value="1"/>
</dbReference>
<evidence type="ECO:0000313" key="8">
    <source>
        <dbReference type="Proteomes" id="UP000552644"/>
    </source>
</evidence>
<dbReference type="Pfam" id="PF07992">
    <property type="entry name" value="Pyr_redox_2"/>
    <property type="match status" value="1"/>
</dbReference>